<dbReference type="PANTHER" id="PTHR47695:SF3">
    <property type="entry name" value="PID DOMAIN-CONTAINING PROTEIN"/>
    <property type="match status" value="1"/>
</dbReference>
<feature type="compositionally biased region" description="Basic and acidic residues" evidence="1">
    <location>
        <begin position="20"/>
        <end position="48"/>
    </location>
</feature>
<dbReference type="InterPro" id="IPR006020">
    <property type="entry name" value="PTB/PI_dom"/>
</dbReference>
<feature type="compositionally biased region" description="Polar residues" evidence="1">
    <location>
        <begin position="378"/>
        <end position="394"/>
    </location>
</feature>
<keyword evidence="4" id="KW-1185">Reference proteome</keyword>
<dbReference type="PROSITE" id="PS01179">
    <property type="entry name" value="PID"/>
    <property type="match status" value="1"/>
</dbReference>
<evidence type="ECO:0000259" key="2">
    <source>
        <dbReference type="PROSITE" id="PS01179"/>
    </source>
</evidence>
<dbReference type="OMA" id="PMPENDP"/>
<feature type="non-terminal residue" evidence="3">
    <location>
        <position position="477"/>
    </location>
</feature>
<feature type="compositionally biased region" description="Pro residues" evidence="1">
    <location>
        <begin position="336"/>
        <end position="345"/>
    </location>
</feature>
<gene>
    <name evidence="3" type="ORF">X975_07278</name>
</gene>
<accession>A0A087UZE2</accession>
<reference evidence="3 4" key="1">
    <citation type="submission" date="2013-11" db="EMBL/GenBank/DDBJ databases">
        <title>Genome sequencing of Stegodyphus mimosarum.</title>
        <authorList>
            <person name="Bechsgaard J."/>
        </authorList>
    </citation>
    <scope>NUCLEOTIDE SEQUENCE [LARGE SCALE GENOMIC DNA]</scope>
</reference>
<name>A0A087UZE2_STEMI</name>
<feature type="domain" description="PID" evidence="2">
    <location>
        <begin position="71"/>
        <end position="205"/>
    </location>
</feature>
<dbReference type="Pfam" id="PF00640">
    <property type="entry name" value="PID"/>
    <property type="match status" value="1"/>
</dbReference>
<evidence type="ECO:0000256" key="1">
    <source>
        <dbReference type="SAM" id="MobiDB-lite"/>
    </source>
</evidence>
<dbReference type="InterPro" id="IPR011993">
    <property type="entry name" value="PH-like_dom_sf"/>
</dbReference>
<dbReference type="SUPFAM" id="SSF50729">
    <property type="entry name" value="PH domain-like"/>
    <property type="match status" value="1"/>
</dbReference>
<dbReference type="EMBL" id="KK122447">
    <property type="protein sequence ID" value="KFM82731.1"/>
    <property type="molecule type" value="Genomic_DNA"/>
</dbReference>
<dbReference type="AlphaFoldDB" id="A0A087UZE2"/>
<feature type="region of interest" description="Disordered" evidence="1">
    <location>
        <begin position="378"/>
        <end position="462"/>
    </location>
</feature>
<dbReference type="Gene3D" id="2.30.29.30">
    <property type="entry name" value="Pleckstrin-homology domain (PH domain)/Phosphotyrosine-binding domain (PTB)"/>
    <property type="match status" value="1"/>
</dbReference>
<dbReference type="SMART" id="SM00462">
    <property type="entry name" value="PTB"/>
    <property type="match status" value="1"/>
</dbReference>
<feature type="compositionally biased region" description="Polar residues" evidence="1">
    <location>
        <begin position="350"/>
        <end position="361"/>
    </location>
</feature>
<feature type="region of interest" description="Disordered" evidence="1">
    <location>
        <begin position="201"/>
        <end position="227"/>
    </location>
</feature>
<proteinExistence type="predicted"/>
<feature type="compositionally biased region" description="Basic and acidic residues" evidence="1">
    <location>
        <begin position="56"/>
        <end position="69"/>
    </location>
</feature>
<protein>
    <submittedName>
        <fullName evidence="3">Protein disabled</fullName>
    </submittedName>
</protein>
<evidence type="ECO:0000313" key="4">
    <source>
        <dbReference type="Proteomes" id="UP000054359"/>
    </source>
</evidence>
<dbReference type="STRING" id="407821.A0A087UZE2"/>
<dbReference type="OrthoDB" id="10069833at2759"/>
<feature type="region of interest" description="Disordered" evidence="1">
    <location>
        <begin position="1"/>
        <end position="69"/>
    </location>
</feature>
<evidence type="ECO:0000313" key="3">
    <source>
        <dbReference type="EMBL" id="KFM82731.1"/>
    </source>
</evidence>
<sequence>MQDKETVDEAEEALTCKAETISDRRGSIDKKDSFEGHSKKESTKDGKFAFKKMKQPKKEKPDKNSPSRFEGEGVIFKAKLIGVESVPDARGDKMCQDAMQRLKLNVKNMGPHKRKINVCVSLQGIKIKDEKLTSVIYHHPVSLISFISQDITDARAFGYVFGSTDEPHQFIAIKTEKPAFHVVLALRDLFQTVLNTKQEQIDAKENKSDVSKTEKRPESKDVESIDKTESEIQIKTQEEQKPKDENIYFEVLLTEPLKLKEEEIAAEKAEDKEPVKTVDDLLGLQNEMTKLQEGINQMDSSIAAVAAFNSDIPMPENDPFDTSFVLGPKRDSLPFPMPTPIPLASPVPANDNNNQSFNGHSTVGDKYAVFNTIDSTPSIFEASEGSSGTDTAANNDVKDLEDEMAKKAPPAKPPRLSKSASPDLSVFAELDPLGKDRPYKDKTEFFQDVKNPPKKEEEEESPYATIVKVKKQAETVK</sequence>
<organism evidence="3 4">
    <name type="scientific">Stegodyphus mimosarum</name>
    <name type="common">African social velvet spider</name>
    <dbReference type="NCBI Taxonomy" id="407821"/>
    <lineage>
        <taxon>Eukaryota</taxon>
        <taxon>Metazoa</taxon>
        <taxon>Ecdysozoa</taxon>
        <taxon>Arthropoda</taxon>
        <taxon>Chelicerata</taxon>
        <taxon>Arachnida</taxon>
        <taxon>Araneae</taxon>
        <taxon>Araneomorphae</taxon>
        <taxon>Entelegynae</taxon>
        <taxon>Eresoidea</taxon>
        <taxon>Eresidae</taxon>
        <taxon>Stegodyphus</taxon>
    </lineage>
</organism>
<feature type="compositionally biased region" description="Basic and acidic residues" evidence="1">
    <location>
        <begin position="432"/>
        <end position="456"/>
    </location>
</feature>
<dbReference type="Proteomes" id="UP000054359">
    <property type="component" value="Unassembled WGS sequence"/>
</dbReference>
<dbReference type="PANTHER" id="PTHR47695">
    <property type="entry name" value="PID DOMAIN-CONTAINING PROTEIN"/>
    <property type="match status" value="1"/>
</dbReference>
<dbReference type="GO" id="GO:0005737">
    <property type="term" value="C:cytoplasm"/>
    <property type="evidence" value="ECO:0007669"/>
    <property type="project" value="TreeGrafter"/>
</dbReference>
<feature type="region of interest" description="Disordered" evidence="1">
    <location>
        <begin position="336"/>
        <end position="361"/>
    </location>
</feature>